<dbReference type="InterPro" id="IPR036186">
    <property type="entry name" value="Serpin_sf"/>
</dbReference>
<dbReference type="Gene3D" id="2.30.39.10">
    <property type="entry name" value="Alpha-1-antitrypsin, domain 1"/>
    <property type="match status" value="1"/>
</dbReference>
<dbReference type="SMART" id="SM00093">
    <property type="entry name" value="SERPIN"/>
    <property type="match status" value="1"/>
</dbReference>
<keyword evidence="3" id="KW-0722">Serine protease inhibitor</keyword>
<keyword evidence="4" id="KW-0325">Glycoprotein</keyword>
<accession>A0A3S5WGZ4</accession>
<dbReference type="InterPro" id="IPR000215">
    <property type="entry name" value="Serpin_fam"/>
</dbReference>
<evidence type="ECO:0000256" key="4">
    <source>
        <dbReference type="ARBA" id="ARBA00023180"/>
    </source>
</evidence>
<evidence type="ECO:0000313" key="7">
    <source>
        <dbReference type="EMBL" id="RWS08536.1"/>
    </source>
</evidence>
<dbReference type="InterPro" id="IPR042185">
    <property type="entry name" value="Serpin_sf_2"/>
</dbReference>
<dbReference type="GO" id="GO:0004867">
    <property type="term" value="F:serine-type endopeptidase inhibitor activity"/>
    <property type="evidence" value="ECO:0007669"/>
    <property type="project" value="UniProtKB-KW"/>
</dbReference>
<evidence type="ECO:0000256" key="3">
    <source>
        <dbReference type="ARBA" id="ARBA00022900"/>
    </source>
</evidence>
<evidence type="ECO:0000313" key="9">
    <source>
        <dbReference type="Proteomes" id="UP000285301"/>
    </source>
</evidence>
<dbReference type="Pfam" id="PF00079">
    <property type="entry name" value="Serpin"/>
    <property type="match status" value="1"/>
</dbReference>
<keyword evidence="2" id="KW-0646">Protease inhibitor</keyword>
<feature type="domain" description="Serpin" evidence="6">
    <location>
        <begin position="1"/>
        <end position="329"/>
    </location>
</feature>
<dbReference type="EMBL" id="NCKU01000901">
    <property type="protein sequence ID" value="RWS13721.1"/>
    <property type="molecule type" value="Genomic_DNA"/>
</dbReference>
<keyword evidence="9" id="KW-1185">Reference proteome</keyword>
<dbReference type="EMBL" id="NCKU01002923">
    <property type="protein sequence ID" value="RWS08536.1"/>
    <property type="molecule type" value="Genomic_DNA"/>
</dbReference>
<reference evidence="7" key="2">
    <citation type="submission" date="2018-11" db="EMBL/GenBank/DDBJ databases">
        <title>Trombidioid mite genomics.</title>
        <authorList>
            <person name="Dong X."/>
        </authorList>
    </citation>
    <scope>NUCLEOTIDE SEQUENCE</scope>
    <source>
        <strain evidence="7">UoL-WK</strain>
    </source>
</reference>
<dbReference type="GO" id="GO:0005615">
    <property type="term" value="C:extracellular space"/>
    <property type="evidence" value="ECO:0007669"/>
    <property type="project" value="InterPro"/>
</dbReference>
<dbReference type="PANTHER" id="PTHR11461:SF211">
    <property type="entry name" value="GH10112P-RELATED"/>
    <property type="match status" value="1"/>
</dbReference>
<protein>
    <recommendedName>
        <fullName evidence="6">Serpin domain-containing protein</fullName>
    </recommendedName>
</protein>
<dbReference type="PANTHER" id="PTHR11461">
    <property type="entry name" value="SERINE PROTEASE INHIBITOR, SERPIN"/>
    <property type="match status" value="1"/>
</dbReference>
<dbReference type="CDD" id="cd00172">
    <property type="entry name" value="serpin"/>
    <property type="match status" value="1"/>
</dbReference>
<dbReference type="Proteomes" id="UP000285301">
    <property type="component" value="Unassembled WGS sequence"/>
</dbReference>
<dbReference type="InterPro" id="IPR042178">
    <property type="entry name" value="Serpin_sf_1"/>
</dbReference>
<dbReference type="AlphaFoldDB" id="A0A3S5WGZ4"/>
<gene>
    <name evidence="7" type="ORF">B4U79_01996</name>
    <name evidence="8" type="ORF">B4U79_08349</name>
</gene>
<comment type="similarity">
    <text evidence="1 5">Belongs to the serpin family.</text>
</comment>
<dbReference type="InterPro" id="IPR023796">
    <property type="entry name" value="Serpin_dom"/>
</dbReference>
<organism evidence="7 9">
    <name type="scientific">Dinothrombium tinctorium</name>
    <dbReference type="NCBI Taxonomy" id="1965070"/>
    <lineage>
        <taxon>Eukaryota</taxon>
        <taxon>Metazoa</taxon>
        <taxon>Ecdysozoa</taxon>
        <taxon>Arthropoda</taxon>
        <taxon>Chelicerata</taxon>
        <taxon>Arachnida</taxon>
        <taxon>Acari</taxon>
        <taxon>Acariformes</taxon>
        <taxon>Trombidiformes</taxon>
        <taxon>Prostigmata</taxon>
        <taxon>Anystina</taxon>
        <taxon>Parasitengona</taxon>
        <taxon>Trombidioidea</taxon>
        <taxon>Trombidiidae</taxon>
        <taxon>Dinothrombium</taxon>
    </lineage>
</organism>
<dbReference type="STRING" id="1965070.A0A3S5WGZ4"/>
<evidence type="ECO:0000259" key="6">
    <source>
        <dbReference type="SMART" id="SM00093"/>
    </source>
</evidence>
<comment type="caution">
    <text evidence="7">The sequence shown here is derived from an EMBL/GenBank/DDBJ whole genome shotgun (WGS) entry which is preliminary data.</text>
</comment>
<evidence type="ECO:0000313" key="8">
    <source>
        <dbReference type="EMBL" id="RWS13721.1"/>
    </source>
</evidence>
<evidence type="ECO:0000256" key="1">
    <source>
        <dbReference type="ARBA" id="ARBA00009500"/>
    </source>
</evidence>
<evidence type="ECO:0000256" key="5">
    <source>
        <dbReference type="RuleBase" id="RU000411"/>
    </source>
</evidence>
<dbReference type="SUPFAM" id="SSF56574">
    <property type="entry name" value="Serpins"/>
    <property type="match status" value="1"/>
</dbReference>
<name>A0A3S5WGZ4_9ACAR</name>
<dbReference type="Gene3D" id="3.30.497.10">
    <property type="entry name" value="Antithrombin, subunit I, domain 2"/>
    <property type="match status" value="1"/>
</dbReference>
<sequence>MLLEGAKNSTEDEIRAILNLDNVPKDQIHLFMRKQLDAYNDKQRNVTIEVANLLYASRRFSINNAYKAFLKSNYDAESDNVNFAADSQNIMRRVNRFVRRKTHDNIKEALKSPPGPKTVSLLLNTVYFKGLWQKKFEVDSTHKGKFYNEDKSEVNIDFMYKGDSEYNCHDNRNVRSVELPYHGNFSLYLLVPQQRYGLQSYISSLSSAQLETLIAAMRSRRVEVSIPKFNLEHEVKLEDVLHRMGLNATMGDDADFSGMSELPVSLAYAFHKAAFAVDETGTVASGFTELGLGSRLNTAMKVIANHPFAFLLRDKTSGVNVFMGIINKF</sequence>
<proteinExistence type="inferred from homology"/>
<evidence type="ECO:0000256" key="2">
    <source>
        <dbReference type="ARBA" id="ARBA00022690"/>
    </source>
</evidence>
<reference evidence="7 9" key="1">
    <citation type="journal article" date="2018" name="Gigascience">
        <title>Genomes of trombidid mites reveal novel predicted allergens and laterally-transferred genes associated with secondary metabolism.</title>
        <authorList>
            <person name="Dong X."/>
            <person name="Chaisiri K."/>
            <person name="Xia D."/>
            <person name="Armstrong S.D."/>
            <person name="Fang Y."/>
            <person name="Donnelly M.J."/>
            <person name="Kadowaki T."/>
            <person name="McGarry J.W."/>
            <person name="Darby A.C."/>
            <person name="Makepeace B.L."/>
        </authorList>
    </citation>
    <scope>NUCLEOTIDE SEQUENCE [LARGE SCALE GENOMIC DNA]</scope>
    <source>
        <strain evidence="7">UoL-WK</strain>
    </source>
</reference>
<dbReference type="OrthoDB" id="47207at2759"/>